<dbReference type="InterPro" id="IPR013783">
    <property type="entry name" value="Ig-like_fold"/>
</dbReference>
<evidence type="ECO:0000313" key="3">
    <source>
        <dbReference type="EMBL" id="MBC9812732.1"/>
    </source>
</evidence>
<dbReference type="InterPro" id="IPR010559">
    <property type="entry name" value="Sig_transdc_His_kin_internal"/>
</dbReference>
<dbReference type="SUPFAM" id="SSF63829">
    <property type="entry name" value="Calcium-dependent phosphotriesterase"/>
    <property type="match status" value="1"/>
</dbReference>
<keyword evidence="4" id="KW-1185">Reference proteome</keyword>
<dbReference type="Proteomes" id="UP000652681">
    <property type="component" value="Unassembled WGS sequence"/>
</dbReference>
<dbReference type="PANTHER" id="PTHR34220">
    <property type="entry name" value="SENSOR HISTIDINE KINASE YPDA"/>
    <property type="match status" value="1"/>
</dbReference>
<evidence type="ECO:0000256" key="1">
    <source>
        <dbReference type="SAM" id="Phobius"/>
    </source>
</evidence>
<feature type="domain" description="Signal transduction histidine kinase internal region" evidence="2">
    <location>
        <begin position="773"/>
        <end position="851"/>
    </location>
</feature>
<dbReference type="EMBL" id="JACVEL010000005">
    <property type="protein sequence ID" value="MBC9812732.1"/>
    <property type="molecule type" value="Genomic_DNA"/>
</dbReference>
<comment type="caution">
    <text evidence="3">The sequence shown here is derived from an EMBL/GenBank/DDBJ whole genome shotgun (WGS) entry which is preliminary data.</text>
</comment>
<dbReference type="RefSeq" id="WP_216714158.1">
    <property type="nucleotide sequence ID" value="NZ_JACVEL010000005.1"/>
</dbReference>
<dbReference type="InterPro" id="IPR036890">
    <property type="entry name" value="HATPase_C_sf"/>
</dbReference>
<dbReference type="Pfam" id="PF06580">
    <property type="entry name" value="His_kinase"/>
    <property type="match status" value="1"/>
</dbReference>
<dbReference type="GO" id="GO:0016020">
    <property type="term" value="C:membrane"/>
    <property type="evidence" value="ECO:0007669"/>
    <property type="project" value="InterPro"/>
</dbReference>
<dbReference type="Pfam" id="PF07494">
    <property type="entry name" value="Reg_prop"/>
    <property type="match status" value="2"/>
</dbReference>
<sequence>MRPKFTCFIILTFLLVIVNRSLSQKYDYFGQESKFPYAVTHYNAEHGLPQNQVLDIVESDQGIIASTANGISLFNGTFSSLSSAISREKKMHMQYKLFFDTNTQQLYGWTQGGNYNLIHPEIKQLATYSCIAFDDESVTGMQPDGTIITSSHDIKTTYRTIKTGILYPIAILLHENHYYVSTSQHLYQIDLHTGTTRLLLDGQFEVLGKNPATNTIYAIDQDLFCIDAKGIRQIKLYNPPTSRKQAFRDIECIAADELLITSSAGLYHVKNGVASLYDVRDGLVSSSLYGLHYYADENCVFVGTENNGLMILIPKKVNTYFIRDQIGGSQSFSSVVQDETGALYSAASKGHILRISNGIQSAYSFVDRNVLSLAYIHQKLYVGTWTKGLTILQNGIPVDSIPSEVLPSPHVQCTYMDSRGVIWVGTTEGLVFKVPSGQWQRNSIPKQAVISIYELSNGNLCFGSNNGFYILSETGTIIRHLGEREGMACKEVRSFYEDSYGMLWIGTYGGGLYRYYNRQLESVNSKPNCLLSQDVFTLARTTDGQLYMSSNNGIWSVNETKLRDFCNGNISYLIPAYYGRETGMINTEFNGGFQNNYTCIGSKFYFPSIYGLVELDTDQQLPRKKLITHLRSVLINDTITPGSTVFKRSTHTILFEFYTPVFTEQYNVYYQYKLTGEGLPDKWNKPQKTGSVTLKMLPPGDYTFSVRAIDCFNDASPHLLSYHFTIRPHFYETTVFQILLVLLVIGIIVLFVRQKIKKEAEKNRINNTLLELKLNAIHSKMNPHFMFNTLNNIVYLLTIENYTAAEELLQDFSLLLRSYLEKNDSSFITIGEEMEMIDLYLSIQQKRYNGQFDYFITYPEKLATAVIPSMLIQPFVENAIIHGLAHSKHPGKLTLDIYQNGQTVDIRIKDNGIGRKESERINAKRSGHSSRGIALIREKIRVMEQKYLLHIQLEITDPGEDEEQGTFILLNIPIYDKVPDC</sequence>
<dbReference type="PANTHER" id="PTHR34220:SF7">
    <property type="entry name" value="SENSOR HISTIDINE KINASE YPDA"/>
    <property type="match status" value="1"/>
</dbReference>
<keyword evidence="1" id="KW-1133">Transmembrane helix</keyword>
<accession>A0A8J6PCX9</accession>
<dbReference type="Gene3D" id="2.130.10.10">
    <property type="entry name" value="YVTN repeat-like/Quinoprotein amine dehydrogenase"/>
    <property type="match status" value="3"/>
</dbReference>
<feature type="transmembrane region" description="Helical" evidence="1">
    <location>
        <begin position="734"/>
        <end position="752"/>
    </location>
</feature>
<evidence type="ECO:0000313" key="4">
    <source>
        <dbReference type="Proteomes" id="UP000652681"/>
    </source>
</evidence>
<dbReference type="InterPro" id="IPR011047">
    <property type="entry name" value="Quinoprotein_ADH-like_sf"/>
</dbReference>
<protein>
    <submittedName>
        <fullName evidence="3">Histidine kinase</fullName>
    </submittedName>
</protein>
<gene>
    <name evidence="3" type="ORF">H9Y05_09640</name>
</gene>
<dbReference type="Gene3D" id="2.60.40.10">
    <property type="entry name" value="Immunoglobulins"/>
    <property type="match status" value="1"/>
</dbReference>
<proteinExistence type="predicted"/>
<dbReference type="AlphaFoldDB" id="A0A8J6PCX9"/>
<dbReference type="InterPro" id="IPR011110">
    <property type="entry name" value="Reg_prop"/>
</dbReference>
<evidence type="ECO:0000259" key="2">
    <source>
        <dbReference type="Pfam" id="PF06580"/>
    </source>
</evidence>
<dbReference type="InterPro" id="IPR015943">
    <property type="entry name" value="WD40/YVTN_repeat-like_dom_sf"/>
</dbReference>
<keyword evidence="1" id="KW-0472">Membrane</keyword>
<dbReference type="SUPFAM" id="SSF50998">
    <property type="entry name" value="Quinoprotein alcohol dehydrogenase-like"/>
    <property type="match status" value="1"/>
</dbReference>
<organism evidence="3 4">
    <name type="scientific">Taishania pollutisoli</name>
    <dbReference type="NCBI Taxonomy" id="2766479"/>
    <lineage>
        <taxon>Bacteria</taxon>
        <taxon>Pseudomonadati</taxon>
        <taxon>Bacteroidota</taxon>
        <taxon>Flavobacteriia</taxon>
        <taxon>Flavobacteriales</taxon>
        <taxon>Crocinitomicaceae</taxon>
        <taxon>Taishania</taxon>
    </lineage>
</organism>
<name>A0A8J6PCX9_9FLAO</name>
<reference evidence="3" key="1">
    <citation type="submission" date="2020-09" db="EMBL/GenBank/DDBJ databases">
        <title>Taishania pollutisoli gen. nov., sp. nov., Isolated from Tetrabromobisphenol A-Contaminated Soil.</title>
        <authorList>
            <person name="Chen Q."/>
        </authorList>
    </citation>
    <scope>NUCLEOTIDE SEQUENCE</scope>
    <source>
        <strain evidence="3">CZZ-1</strain>
    </source>
</reference>
<keyword evidence="3" id="KW-0808">Transferase</keyword>
<dbReference type="SUPFAM" id="SSF55874">
    <property type="entry name" value="ATPase domain of HSP90 chaperone/DNA topoisomerase II/histidine kinase"/>
    <property type="match status" value="1"/>
</dbReference>
<dbReference type="InterPro" id="IPR050640">
    <property type="entry name" value="Bact_2-comp_sensor_kinase"/>
</dbReference>
<keyword evidence="1" id="KW-0812">Transmembrane</keyword>
<keyword evidence="3" id="KW-0418">Kinase</keyword>
<dbReference type="Gene3D" id="3.30.565.10">
    <property type="entry name" value="Histidine kinase-like ATPase, C-terminal domain"/>
    <property type="match status" value="1"/>
</dbReference>
<dbReference type="GO" id="GO:0000155">
    <property type="term" value="F:phosphorelay sensor kinase activity"/>
    <property type="evidence" value="ECO:0007669"/>
    <property type="project" value="InterPro"/>
</dbReference>